<evidence type="ECO:0000256" key="4">
    <source>
        <dbReference type="PROSITE-ProRule" id="PRU00175"/>
    </source>
</evidence>
<dbReference type="SMART" id="SM00184">
    <property type="entry name" value="RING"/>
    <property type="match status" value="1"/>
</dbReference>
<evidence type="ECO:0000313" key="6">
    <source>
        <dbReference type="EMBL" id="KAJ4964855.1"/>
    </source>
</evidence>
<organism evidence="6 7">
    <name type="scientific">Protea cynaroides</name>
    <dbReference type="NCBI Taxonomy" id="273540"/>
    <lineage>
        <taxon>Eukaryota</taxon>
        <taxon>Viridiplantae</taxon>
        <taxon>Streptophyta</taxon>
        <taxon>Embryophyta</taxon>
        <taxon>Tracheophyta</taxon>
        <taxon>Spermatophyta</taxon>
        <taxon>Magnoliopsida</taxon>
        <taxon>Proteales</taxon>
        <taxon>Proteaceae</taxon>
        <taxon>Protea</taxon>
    </lineage>
</organism>
<evidence type="ECO:0000256" key="1">
    <source>
        <dbReference type="ARBA" id="ARBA00022723"/>
    </source>
</evidence>
<keyword evidence="7" id="KW-1185">Reference proteome</keyword>
<dbReference type="PANTHER" id="PTHR45931">
    <property type="entry name" value="SI:CH211-59O9.10"/>
    <property type="match status" value="1"/>
</dbReference>
<sequence length="156" mass="18069">MVSLFSSEEELMMEEKFVHIVEEALLILQQRTTRNKRERKKALLYDVESFLADCCKTSARKEELTKLIEKILMFSYEVLGFETASTLLPAFKKMKKIKVSSSDEVCVICQEEFKVEEEVMALSCCHTYHDKCIFRWLSSNGCCPICRFELVAPDTA</sequence>
<keyword evidence="1" id="KW-0479">Metal-binding</keyword>
<feature type="domain" description="RING-type" evidence="5">
    <location>
        <begin position="106"/>
        <end position="147"/>
    </location>
</feature>
<proteinExistence type="predicted"/>
<dbReference type="GO" id="GO:0061630">
    <property type="term" value="F:ubiquitin protein ligase activity"/>
    <property type="evidence" value="ECO:0007669"/>
    <property type="project" value="TreeGrafter"/>
</dbReference>
<reference evidence="6" key="1">
    <citation type="journal article" date="2023" name="Plant J.">
        <title>The genome of the king protea, Protea cynaroides.</title>
        <authorList>
            <person name="Chang J."/>
            <person name="Duong T.A."/>
            <person name="Schoeman C."/>
            <person name="Ma X."/>
            <person name="Roodt D."/>
            <person name="Barker N."/>
            <person name="Li Z."/>
            <person name="Van de Peer Y."/>
            <person name="Mizrachi E."/>
        </authorList>
    </citation>
    <scope>NUCLEOTIDE SEQUENCE</scope>
    <source>
        <tissue evidence="6">Young leaves</tissue>
    </source>
</reference>
<comment type="caution">
    <text evidence="6">The sequence shown here is derived from an EMBL/GenBank/DDBJ whole genome shotgun (WGS) entry which is preliminary data.</text>
</comment>
<gene>
    <name evidence="6" type="ORF">NE237_016704</name>
</gene>
<dbReference type="PROSITE" id="PS50089">
    <property type="entry name" value="ZF_RING_2"/>
    <property type="match status" value="1"/>
</dbReference>
<dbReference type="GO" id="GO:0005634">
    <property type="term" value="C:nucleus"/>
    <property type="evidence" value="ECO:0007669"/>
    <property type="project" value="TreeGrafter"/>
</dbReference>
<dbReference type="GO" id="GO:0006511">
    <property type="term" value="P:ubiquitin-dependent protein catabolic process"/>
    <property type="evidence" value="ECO:0007669"/>
    <property type="project" value="TreeGrafter"/>
</dbReference>
<name>A0A9Q0HHP1_9MAGN</name>
<dbReference type="AlphaFoldDB" id="A0A9Q0HHP1"/>
<evidence type="ECO:0000313" key="7">
    <source>
        <dbReference type="Proteomes" id="UP001141806"/>
    </source>
</evidence>
<dbReference type="SUPFAM" id="SSF57850">
    <property type="entry name" value="RING/U-box"/>
    <property type="match status" value="1"/>
</dbReference>
<dbReference type="GO" id="GO:0008270">
    <property type="term" value="F:zinc ion binding"/>
    <property type="evidence" value="ECO:0007669"/>
    <property type="project" value="UniProtKB-KW"/>
</dbReference>
<dbReference type="InterPro" id="IPR013083">
    <property type="entry name" value="Znf_RING/FYVE/PHD"/>
</dbReference>
<dbReference type="PANTHER" id="PTHR45931:SF16">
    <property type="entry name" value="RING_U-BOX SUPERFAMILY PROTEIN"/>
    <property type="match status" value="1"/>
</dbReference>
<dbReference type="Gene3D" id="3.30.40.10">
    <property type="entry name" value="Zinc/RING finger domain, C3HC4 (zinc finger)"/>
    <property type="match status" value="1"/>
</dbReference>
<evidence type="ECO:0000256" key="2">
    <source>
        <dbReference type="ARBA" id="ARBA00022771"/>
    </source>
</evidence>
<evidence type="ECO:0000259" key="5">
    <source>
        <dbReference type="PROSITE" id="PS50089"/>
    </source>
</evidence>
<dbReference type="EMBL" id="JAMYWD010000007">
    <property type="protein sequence ID" value="KAJ4964855.1"/>
    <property type="molecule type" value="Genomic_DNA"/>
</dbReference>
<dbReference type="Proteomes" id="UP001141806">
    <property type="component" value="Unassembled WGS sequence"/>
</dbReference>
<evidence type="ECO:0000256" key="3">
    <source>
        <dbReference type="ARBA" id="ARBA00022833"/>
    </source>
</evidence>
<dbReference type="InterPro" id="IPR051834">
    <property type="entry name" value="RING_finger_E3_ligase"/>
</dbReference>
<dbReference type="InterPro" id="IPR001841">
    <property type="entry name" value="Znf_RING"/>
</dbReference>
<keyword evidence="2 4" id="KW-0863">Zinc-finger</keyword>
<keyword evidence="3" id="KW-0862">Zinc</keyword>
<dbReference type="OrthoDB" id="21204at2759"/>
<accession>A0A9Q0HHP1</accession>
<protein>
    <recommendedName>
        <fullName evidence="5">RING-type domain-containing protein</fullName>
    </recommendedName>
</protein>
<dbReference type="Pfam" id="PF13639">
    <property type="entry name" value="zf-RING_2"/>
    <property type="match status" value="1"/>
</dbReference>